<gene>
    <name evidence="3" type="ORF">GHK62_26680</name>
</gene>
<feature type="region of interest" description="Disordered" evidence="1">
    <location>
        <begin position="193"/>
        <end position="220"/>
    </location>
</feature>
<evidence type="ECO:0000313" key="3">
    <source>
        <dbReference type="EMBL" id="MQX18187.1"/>
    </source>
</evidence>
<evidence type="ECO:0000256" key="2">
    <source>
        <dbReference type="SAM" id="Phobius"/>
    </source>
</evidence>
<feature type="region of interest" description="Disordered" evidence="1">
    <location>
        <begin position="118"/>
        <end position="155"/>
    </location>
</feature>
<comment type="caution">
    <text evidence="3">The sequence shown here is derived from an EMBL/GenBank/DDBJ whole genome shotgun (WGS) entry which is preliminary data.</text>
</comment>
<dbReference type="EMBL" id="WITC01000117">
    <property type="protein sequence ID" value="MQX18187.1"/>
    <property type="molecule type" value="Genomic_DNA"/>
</dbReference>
<protein>
    <submittedName>
        <fullName evidence="3">Uncharacterized protein</fullName>
    </submittedName>
</protein>
<dbReference type="Proteomes" id="UP000439983">
    <property type="component" value="Unassembled WGS sequence"/>
</dbReference>
<feature type="transmembrane region" description="Helical" evidence="2">
    <location>
        <begin position="174"/>
        <end position="193"/>
    </location>
</feature>
<dbReference type="AlphaFoldDB" id="A0A6N7LK96"/>
<proteinExistence type="predicted"/>
<dbReference type="OrthoDB" id="8062198at2"/>
<organism evidence="3 4">
    <name type="scientific">Sinorhizobium terangae</name>
    <dbReference type="NCBI Taxonomy" id="110322"/>
    <lineage>
        <taxon>Bacteria</taxon>
        <taxon>Pseudomonadati</taxon>
        <taxon>Pseudomonadota</taxon>
        <taxon>Alphaproteobacteria</taxon>
        <taxon>Hyphomicrobiales</taxon>
        <taxon>Rhizobiaceae</taxon>
        <taxon>Sinorhizobium/Ensifer group</taxon>
        <taxon>Sinorhizobium</taxon>
    </lineage>
</organism>
<evidence type="ECO:0000256" key="1">
    <source>
        <dbReference type="SAM" id="MobiDB-lite"/>
    </source>
</evidence>
<sequence>MKEVRVEVVEDEERYFGHALITFHNVSIGDGPVQLVVSRKSTDTPYLGADGWQAGPAAMEAEVVSRSPDQTVVRAGPNICDRIPYSLYVRLQLDGAEVYGQAFWPEIMQNPKGYSGTLEGFKVPPELPPKPADPPEPLPLPAPPPLFEPPPVPILEPVKEEDAPVKPPKRGFSWVFLLLLLLVGGGGLGYSYWPKSTPTPPPQPQPTTTEQEPATPPPESLSAKFARLKQSDNDGDELLALSEEAFQANDSGIGQQAIDLAVQRGNAAAKIRQAQWYDPRTFNASRAQAIDANRAARAYFELAIGGNGEARNLLTSICQDSRNGGENYRDFFDSTYCQGSLDP</sequence>
<accession>A0A6N7LK96</accession>
<name>A0A6N7LK96_SINTE</name>
<keyword evidence="2" id="KW-0472">Membrane</keyword>
<dbReference type="RefSeq" id="WP_153442011.1">
    <property type="nucleotide sequence ID" value="NZ_JACIGA010000022.1"/>
</dbReference>
<keyword evidence="2" id="KW-1133">Transmembrane helix</keyword>
<evidence type="ECO:0000313" key="4">
    <source>
        <dbReference type="Proteomes" id="UP000439983"/>
    </source>
</evidence>
<keyword evidence="2" id="KW-0812">Transmembrane</keyword>
<feature type="compositionally biased region" description="Pro residues" evidence="1">
    <location>
        <begin position="125"/>
        <end position="154"/>
    </location>
</feature>
<reference evidence="3 4" key="1">
    <citation type="journal article" date="2013" name="Genome Biol.">
        <title>Comparative genomics of the core and accessory genomes of 48 Sinorhizobium strains comprising five genospecies.</title>
        <authorList>
            <person name="Sugawara M."/>
            <person name="Epstein B."/>
            <person name="Badgley B.D."/>
            <person name="Unno T."/>
            <person name="Xu L."/>
            <person name="Reese J."/>
            <person name="Gyaneshwar P."/>
            <person name="Denny R."/>
            <person name="Mudge J."/>
            <person name="Bharti A.K."/>
            <person name="Farmer A.D."/>
            <person name="May G.D."/>
            <person name="Woodward J.E."/>
            <person name="Medigue C."/>
            <person name="Vallenet D."/>
            <person name="Lajus A."/>
            <person name="Rouy Z."/>
            <person name="Martinez-Vaz B."/>
            <person name="Tiffin P."/>
            <person name="Young N.D."/>
            <person name="Sadowsky M.J."/>
        </authorList>
    </citation>
    <scope>NUCLEOTIDE SEQUENCE [LARGE SCALE GENOMIC DNA]</scope>
    <source>
        <strain evidence="3 4">USDA4894</strain>
    </source>
</reference>
<keyword evidence="4" id="KW-1185">Reference proteome</keyword>